<keyword evidence="2" id="KW-1003">Cell membrane</keyword>
<gene>
    <name evidence="10" type="ORF">GZ78_02050</name>
</gene>
<comment type="subcellular location">
    <subcellularLocation>
        <location evidence="1">Cell inner membrane</location>
        <topology evidence="1">Single-pass membrane protein</topology>
    </subcellularLocation>
</comment>
<evidence type="ECO:0000256" key="7">
    <source>
        <dbReference type="ARBA" id="ARBA00037355"/>
    </source>
</evidence>
<dbReference type="PANTHER" id="PTHR30336:SF0">
    <property type="entry name" value="PROTEIN SANA"/>
    <property type="match status" value="1"/>
</dbReference>
<evidence type="ECO:0000256" key="2">
    <source>
        <dbReference type="ARBA" id="ARBA00022475"/>
    </source>
</evidence>
<dbReference type="PANTHER" id="PTHR30336">
    <property type="entry name" value="INNER MEMBRANE PROTEIN, PROBABLE PERMEASE"/>
    <property type="match status" value="1"/>
</dbReference>
<comment type="function">
    <text evidence="7">Participates in the barrier function of the cell envelope.</text>
</comment>
<feature type="domain" description="DUF218" evidence="9">
    <location>
        <begin position="55"/>
        <end position="182"/>
    </location>
</feature>
<dbReference type="GO" id="GO:0005886">
    <property type="term" value="C:plasma membrane"/>
    <property type="evidence" value="ECO:0007669"/>
    <property type="project" value="UniProtKB-SubCell"/>
</dbReference>
<dbReference type="STRING" id="1137799.GZ78_02050"/>
<dbReference type="AlphaFoldDB" id="A0A081NK95"/>
<dbReference type="Pfam" id="PF02698">
    <property type="entry name" value="DUF218"/>
    <property type="match status" value="1"/>
</dbReference>
<keyword evidence="11" id="KW-1185">Reference proteome</keyword>
<keyword evidence="6 8" id="KW-0472">Membrane</keyword>
<dbReference type="CDD" id="cd06259">
    <property type="entry name" value="YdcF-like"/>
    <property type="match status" value="1"/>
</dbReference>
<feature type="transmembrane region" description="Helical" evidence="8">
    <location>
        <begin position="12"/>
        <end position="33"/>
    </location>
</feature>
<proteinExistence type="predicted"/>
<keyword evidence="4 8" id="KW-0812">Transmembrane</keyword>
<comment type="caution">
    <text evidence="10">The sequence shown here is derived from an EMBL/GenBank/DDBJ whole genome shotgun (WGS) entry which is preliminary data.</text>
</comment>
<dbReference type="InterPro" id="IPR051599">
    <property type="entry name" value="Cell_Envelope_Assoc"/>
</dbReference>
<evidence type="ECO:0000256" key="1">
    <source>
        <dbReference type="ARBA" id="ARBA00004377"/>
    </source>
</evidence>
<dbReference type="OrthoDB" id="9782395at2"/>
<evidence type="ECO:0000259" key="9">
    <source>
        <dbReference type="Pfam" id="PF02698"/>
    </source>
</evidence>
<sequence>MGGRLTRLKVVTGLFAVAVIGLISLIAIANWLVNTRTSSRLYTDIESIPYNKVGVLLGTSKYAREGGYNDHYALRLKAAYRLYTRGKIEYILISGDNGTPYYDEPSTIRKDLLKMGIPPEKIYRDYAGFRTLDSVLRAKFVFGLNEFTIISQTYHNKRALYIAQNRDINAIAFNAGDGTNSDLNNKAREVLARVLAVLEVHWLNTGPKYLGPMIDIGNTPPT</sequence>
<evidence type="ECO:0000313" key="10">
    <source>
        <dbReference type="EMBL" id="KEQ18868.1"/>
    </source>
</evidence>
<dbReference type="EMBL" id="JOKH01000001">
    <property type="protein sequence ID" value="KEQ18868.1"/>
    <property type="molecule type" value="Genomic_DNA"/>
</dbReference>
<evidence type="ECO:0000256" key="5">
    <source>
        <dbReference type="ARBA" id="ARBA00022989"/>
    </source>
</evidence>
<dbReference type="RefSeq" id="WP_034832318.1">
    <property type="nucleotide sequence ID" value="NZ_JOKH01000001.1"/>
</dbReference>
<reference evidence="10 11" key="1">
    <citation type="submission" date="2014-06" db="EMBL/GenBank/DDBJ databases">
        <title>Whole Genome Sequences of Three Symbiotic Endozoicomonas Bacteria.</title>
        <authorList>
            <person name="Neave M.J."/>
            <person name="Apprill A."/>
            <person name="Voolstra C.R."/>
        </authorList>
    </citation>
    <scope>NUCLEOTIDE SEQUENCE [LARGE SCALE GENOMIC DNA]</scope>
    <source>
        <strain evidence="10 11">DSM 25634</strain>
    </source>
</reference>
<accession>A0A081NK95</accession>
<evidence type="ECO:0000256" key="8">
    <source>
        <dbReference type="SAM" id="Phobius"/>
    </source>
</evidence>
<dbReference type="eggNOG" id="COG2949">
    <property type="taxonomic scope" value="Bacteria"/>
</dbReference>
<dbReference type="Proteomes" id="UP000028073">
    <property type="component" value="Unassembled WGS sequence"/>
</dbReference>
<keyword evidence="5 8" id="KW-1133">Transmembrane helix</keyword>
<evidence type="ECO:0000256" key="4">
    <source>
        <dbReference type="ARBA" id="ARBA00022692"/>
    </source>
</evidence>
<name>A0A081NK95_9GAMM</name>
<evidence type="ECO:0000256" key="3">
    <source>
        <dbReference type="ARBA" id="ARBA00022519"/>
    </source>
</evidence>
<evidence type="ECO:0000256" key="6">
    <source>
        <dbReference type="ARBA" id="ARBA00023136"/>
    </source>
</evidence>
<keyword evidence="3" id="KW-0997">Cell inner membrane</keyword>
<dbReference type="InterPro" id="IPR003848">
    <property type="entry name" value="DUF218"/>
</dbReference>
<organism evidence="10 11">
    <name type="scientific">Endozoicomonas numazuensis</name>
    <dbReference type="NCBI Taxonomy" id="1137799"/>
    <lineage>
        <taxon>Bacteria</taxon>
        <taxon>Pseudomonadati</taxon>
        <taxon>Pseudomonadota</taxon>
        <taxon>Gammaproteobacteria</taxon>
        <taxon>Oceanospirillales</taxon>
        <taxon>Endozoicomonadaceae</taxon>
        <taxon>Endozoicomonas</taxon>
    </lineage>
</organism>
<evidence type="ECO:0000313" key="11">
    <source>
        <dbReference type="Proteomes" id="UP000028073"/>
    </source>
</evidence>
<protein>
    <recommendedName>
        <fullName evidence="9">DUF218 domain-containing protein</fullName>
    </recommendedName>
</protein>